<name>R0K393_ANAPL</name>
<proteinExistence type="predicted"/>
<keyword evidence="2" id="KW-1185">Reference proteome</keyword>
<dbReference type="AlphaFoldDB" id="R0K393"/>
<evidence type="ECO:0000313" key="1">
    <source>
        <dbReference type="EMBL" id="EOB04132.1"/>
    </source>
</evidence>
<accession>R0K393</accession>
<gene>
    <name evidence="1" type="ORF">Anapl_00197</name>
</gene>
<protein>
    <submittedName>
        <fullName evidence="1">Uncharacterized protein</fullName>
    </submittedName>
</protein>
<evidence type="ECO:0000313" key="2">
    <source>
        <dbReference type="Proteomes" id="UP000296049"/>
    </source>
</evidence>
<dbReference type="Proteomes" id="UP000296049">
    <property type="component" value="Unassembled WGS sequence"/>
</dbReference>
<reference evidence="2" key="1">
    <citation type="journal article" date="2013" name="Nat. Genet.">
        <title>The duck genome and transcriptome provide insight into an avian influenza virus reservoir species.</title>
        <authorList>
            <person name="Huang Y."/>
            <person name="Li Y."/>
            <person name="Burt D.W."/>
            <person name="Chen H."/>
            <person name="Zhang Y."/>
            <person name="Qian W."/>
            <person name="Kim H."/>
            <person name="Gan S."/>
            <person name="Zhao Y."/>
            <person name="Li J."/>
            <person name="Yi K."/>
            <person name="Feng H."/>
            <person name="Zhu P."/>
            <person name="Li B."/>
            <person name="Liu Q."/>
            <person name="Fairley S."/>
            <person name="Magor K.E."/>
            <person name="Du Z."/>
            <person name="Hu X."/>
            <person name="Goodman L."/>
            <person name="Tafer H."/>
            <person name="Vignal A."/>
            <person name="Lee T."/>
            <person name="Kim K.W."/>
            <person name="Sheng Z."/>
            <person name="An Y."/>
            <person name="Searle S."/>
            <person name="Herrero J."/>
            <person name="Groenen M.A."/>
            <person name="Crooijmans R.P."/>
            <person name="Faraut T."/>
            <person name="Cai Q."/>
            <person name="Webster R.G."/>
            <person name="Aldridge J.R."/>
            <person name="Warren W.C."/>
            <person name="Bartschat S."/>
            <person name="Kehr S."/>
            <person name="Marz M."/>
            <person name="Stadler P.F."/>
            <person name="Smith J."/>
            <person name="Kraus R.H."/>
            <person name="Zhao Y."/>
            <person name="Ren L."/>
            <person name="Fei J."/>
            <person name="Morisson M."/>
            <person name="Kaiser P."/>
            <person name="Griffin D.K."/>
            <person name="Rao M."/>
            <person name="Pitel F."/>
            <person name="Wang J."/>
            <person name="Li N."/>
        </authorList>
    </citation>
    <scope>NUCLEOTIDE SEQUENCE [LARGE SCALE GENOMIC DNA]</scope>
</reference>
<dbReference type="EMBL" id="KB742808">
    <property type="protein sequence ID" value="EOB04132.1"/>
    <property type="molecule type" value="Genomic_DNA"/>
</dbReference>
<sequence>MRTCTLQQELDLLPTQPAHVSAVRWVLQPLIAVPEGSVLGGLLAAAPPLGSSSHWAPTYGKWLQALCFQASFSKTYQVAQNVVYCFCKLEVNRQPASSYRSPLQNLDVKTQLGFVQSPQWPPEPQPAQEEALLVLYGLGAAPMPGHSSLV</sequence>
<organism evidence="1 2">
    <name type="scientific">Anas platyrhynchos</name>
    <name type="common">Mallard</name>
    <name type="synonym">Anas boschas</name>
    <dbReference type="NCBI Taxonomy" id="8839"/>
    <lineage>
        <taxon>Eukaryota</taxon>
        <taxon>Metazoa</taxon>
        <taxon>Chordata</taxon>
        <taxon>Craniata</taxon>
        <taxon>Vertebrata</taxon>
        <taxon>Euteleostomi</taxon>
        <taxon>Archelosauria</taxon>
        <taxon>Archosauria</taxon>
        <taxon>Dinosauria</taxon>
        <taxon>Saurischia</taxon>
        <taxon>Theropoda</taxon>
        <taxon>Coelurosauria</taxon>
        <taxon>Aves</taxon>
        <taxon>Neognathae</taxon>
        <taxon>Galloanserae</taxon>
        <taxon>Anseriformes</taxon>
        <taxon>Anatidae</taxon>
        <taxon>Anatinae</taxon>
        <taxon>Anas</taxon>
    </lineage>
</organism>